<dbReference type="AlphaFoldDB" id="T1IJU0"/>
<evidence type="ECO:0000313" key="2">
    <source>
        <dbReference type="EnsemblMetazoa" id="SMAR001167-PA"/>
    </source>
</evidence>
<evidence type="ECO:0000256" key="1">
    <source>
        <dbReference type="SAM" id="Phobius"/>
    </source>
</evidence>
<keyword evidence="1" id="KW-1133">Transmembrane helix</keyword>
<dbReference type="Proteomes" id="UP000014500">
    <property type="component" value="Unassembled WGS sequence"/>
</dbReference>
<accession>T1IJU0</accession>
<dbReference type="EnsemblMetazoa" id="SMAR001167-RA">
    <property type="protein sequence ID" value="SMAR001167-PA"/>
    <property type="gene ID" value="SMAR001167"/>
</dbReference>
<keyword evidence="3" id="KW-1185">Reference proteome</keyword>
<dbReference type="EMBL" id="JH430355">
    <property type="status" value="NOT_ANNOTATED_CDS"/>
    <property type="molecule type" value="Genomic_DNA"/>
</dbReference>
<keyword evidence="1" id="KW-0472">Membrane</keyword>
<organism evidence="2 3">
    <name type="scientific">Strigamia maritima</name>
    <name type="common">European centipede</name>
    <name type="synonym">Geophilus maritimus</name>
    <dbReference type="NCBI Taxonomy" id="126957"/>
    <lineage>
        <taxon>Eukaryota</taxon>
        <taxon>Metazoa</taxon>
        <taxon>Ecdysozoa</taxon>
        <taxon>Arthropoda</taxon>
        <taxon>Myriapoda</taxon>
        <taxon>Chilopoda</taxon>
        <taxon>Pleurostigmophora</taxon>
        <taxon>Geophilomorpha</taxon>
        <taxon>Linotaeniidae</taxon>
        <taxon>Strigamia</taxon>
    </lineage>
</organism>
<name>T1IJU0_STRMM</name>
<protein>
    <submittedName>
        <fullName evidence="2">Uncharacterized protein</fullName>
    </submittedName>
</protein>
<sequence length="123" mass="13965">MLLIFSLSGSVVNAYVSFVRKWHCFTVQEAVASCSSESMISTTHYSLHASLFQPAKMAVLMSKWLMSILSDNILFYTSVVFCVLLLSARSQLEFARPNSEYEVRERVEVSCLCVSPTNWRHSQ</sequence>
<reference evidence="2" key="2">
    <citation type="submission" date="2015-02" db="UniProtKB">
        <authorList>
            <consortium name="EnsemblMetazoa"/>
        </authorList>
    </citation>
    <scope>IDENTIFICATION</scope>
</reference>
<proteinExistence type="predicted"/>
<feature type="transmembrane region" description="Helical" evidence="1">
    <location>
        <begin position="64"/>
        <end position="86"/>
    </location>
</feature>
<dbReference type="HOGENOM" id="CLU_2021096_0_0_1"/>
<evidence type="ECO:0000313" key="3">
    <source>
        <dbReference type="Proteomes" id="UP000014500"/>
    </source>
</evidence>
<keyword evidence="1" id="KW-0812">Transmembrane</keyword>
<reference evidence="3" key="1">
    <citation type="submission" date="2011-05" db="EMBL/GenBank/DDBJ databases">
        <authorList>
            <person name="Richards S.R."/>
            <person name="Qu J."/>
            <person name="Jiang H."/>
            <person name="Jhangiani S.N."/>
            <person name="Agravi P."/>
            <person name="Goodspeed R."/>
            <person name="Gross S."/>
            <person name="Mandapat C."/>
            <person name="Jackson L."/>
            <person name="Mathew T."/>
            <person name="Pu L."/>
            <person name="Thornton R."/>
            <person name="Saada N."/>
            <person name="Wilczek-Boney K.B."/>
            <person name="Lee S."/>
            <person name="Kovar C."/>
            <person name="Wu Y."/>
            <person name="Scherer S.E."/>
            <person name="Worley K.C."/>
            <person name="Muzny D.M."/>
            <person name="Gibbs R."/>
        </authorList>
    </citation>
    <scope>NUCLEOTIDE SEQUENCE</scope>
    <source>
        <strain evidence="3">Brora</strain>
    </source>
</reference>